<dbReference type="OrthoDB" id="1091676at2"/>
<gene>
    <name evidence="2" type="ORF">AWOD_I_1489</name>
</gene>
<dbReference type="KEGG" id="awd:AWOD_I_1489"/>
<feature type="domain" description="DUF4435" evidence="1">
    <location>
        <begin position="30"/>
        <end position="203"/>
    </location>
</feature>
<accession>A0A090KJ43</accession>
<dbReference type="PATRIC" id="fig|80852.17.peg.1531"/>
<keyword evidence="3" id="KW-1185">Reference proteome</keyword>
<evidence type="ECO:0000259" key="1">
    <source>
        <dbReference type="Pfam" id="PF14491"/>
    </source>
</evidence>
<dbReference type="AlphaFoldDB" id="A0A090KJ43"/>
<sequence>MEVEYTIPDFDLDDELEDADENFGVTPPLIIAYVEAPVDIDFWRDRFGFHELNGIEFRDISQHQPANGKDAIISGIKSGRFTLSKRLIVCLDSDYDNFVNKNQNYYNSDYVFQTYAYAIENIYYHPEHMTTEIQKHIGVVENSTINVVQDKILEWSREYCDYFCYLLINDRCQTKIAKISESIDLNNIKKCTNINTISLAEKQHLNSKGLDSDNLHLYYRGHNFESSLFKSKGIVSNYVSKLRGIKVALNPLITQEEIKEIFSEHVDLPNLLKDRDLSHVCVINDIHADVLSFKSKHWP</sequence>
<dbReference type="STRING" id="80852.AWOD_I_1489"/>
<dbReference type="Proteomes" id="UP000032427">
    <property type="component" value="Chromosome 1"/>
</dbReference>
<protein>
    <recommendedName>
        <fullName evidence="1">DUF4435 domain-containing protein</fullName>
    </recommendedName>
</protein>
<organism evidence="2 3">
    <name type="scientific">Aliivibrio wodanis</name>
    <dbReference type="NCBI Taxonomy" id="80852"/>
    <lineage>
        <taxon>Bacteria</taxon>
        <taxon>Pseudomonadati</taxon>
        <taxon>Pseudomonadota</taxon>
        <taxon>Gammaproteobacteria</taxon>
        <taxon>Vibrionales</taxon>
        <taxon>Vibrionaceae</taxon>
        <taxon>Aliivibrio</taxon>
    </lineage>
</organism>
<dbReference type="HOGENOM" id="CLU_929507_0_0_6"/>
<reference evidence="3" key="1">
    <citation type="submission" date="2014-09" db="EMBL/GenBank/DDBJ databases">
        <authorList>
            <person name="Hjerde E."/>
        </authorList>
    </citation>
    <scope>NUCLEOTIDE SEQUENCE [LARGE SCALE GENOMIC DNA]</scope>
    <source>
        <strain evidence="3">06/09/139</strain>
    </source>
</reference>
<proteinExistence type="predicted"/>
<dbReference type="GeneID" id="28541046"/>
<dbReference type="Pfam" id="PF14491">
    <property type="entry name" value="DUF4435"/>
    <property type="match status" value="1"/>
</dbReference>
<evidence type="ECO:0000313" key="3">
    <source>
        <dbReference type="Proteomes" id="UP000032427"/>
    </source>
</evidence>
<name>A0A090KJ43_9GAMM</name>
<dbReference type="EMBL" id="LN554846">
    <property type="protein sequence ID" value="CED71564.1"/>
    <property type="molecule type" value="Genomic_DNA"/>
</dbReference>
<dbReference type="InterPro" id="IPR029492">
    <property type="entry name" value="DUF4435"/>
</dbReference>
<evidence type="ECO:0000313" key="2">
    <source>
        <dbReference type="EMBL" id="CED71564.1"/>
    </source>
</evidence>